<dbReference type="AlphaFoldDB" id="A0AAV7R7R6"/>
<name>A0AAV7R7R6_PLEWA</name>
<organism evidence="2 3">
    <name type="scientific">Pleurodeles waltl</name>
    <name type="common">Iberian ribbed newt</name>
    <dbReference type="NCBI Taxonomy" id="8319"/>
    <lineage>
        <taxon>Eukaryota</taxon>
        <taxon>Metazoa</taxon>
        <taxon>Chordata</taxon>
        <taxon>Craniata</taxon>
        <taxon>Vertebrata</taxon>
        <taxon>Euteleostomi</taxon>
        <taxon>Amphibia</taxon>
        <taxon>Batrachia</taxon>
        <taxon>Caudata</taxon>
        <taxon>Salamandroidea</taxon>
        <taxon>Salamandridae</taxon>
        <taxon>Pleurodelinae</taxon>
        <taxon>Pleurodeles</taxon>
    </lineage>
</organism>
<gene>
    <name evidence="2" type="ORF">NDU88_001151</name>
</gene>
<feature type="compositionally biased region" description="Polar residues" evidence="1">
    <location>
        <begin position="48"/>
        <end position="58"/>
    </location>
</feature>
<proteinExistence type="predicted"/>
<sequence>MGHKCQKCSGDKHFASVCMGRHIKAKRRRLAHSRSTESRHTQHVEAYNRSSSIDSDAASTHGANERLYLMLDAPACKLTPEHIQLVDKRQRKKIAMVELQTTETPSIAQEYLNFVLTHNTPDAITMETMAQETMMDATLQAVKTIMQQQR</sequence>
<feature type="region of interest" description="Disordered" evidence="1">
    <location>
        <begin position="28"/>
        <end position="58"/>
    </location>
</feature>
<comment type="caution">
    <text evidence="2">The sequence shown here is derived from an EMBL/GenBank/DDBJ whole genome shotgun (WGS) entry which is preliminary data.</text>
</comment>
<reference evidence="2" key="1">
    <citation type="journal article" date="2022" name="bioRxiv">
        <title>Sequencing and chromosome-scale assembly of the giantPleurodeles waltlgenome.</title>
        <authorList>
            <person name="Brown T."/>
            <person name="Elewa A."/>
            <person name="Iarovenko S."/>
            <person name="Subramanian E."/>
            <person name="Araus A.J."/>
            <person name="Petzold A."/>
            <person name="Susuki M."/>
            <person name="Suzuki K.-i.T."/>
            <person name="Hayashi T."/>
            <person name="Toyoda A."/>
            <person name="Oliveira C."/>
            <person name="Osipova E."/>
            <person name="Leigh N.D."/>
            <person name="Simon A."/>
            <person name="Yun M.H."/>
        </authorList>
    </citation>
    <scope>NUCLEOTIDE SEQUENCE</scope>
    <source>
        <strain evidence="2">20211129_DDA</strain>
        <tissue evidence="2">Liver</tissue>
    </source>
</reference>
<dbReference type="Proteomes" id="UP001066276">
    <property type="component" value="Chromosome 5"/>
</dbReference>
<evidence type="ECO:0000313" key="2">
    <source>
        <dbReference type="EMBL" id="KAJ1148314.1"/>
    </source>
</evidence>
<accession>A0AAV7R7R6</accession>
<keyword evidence="3" id="KW-1185">Reference proteome</keyword>
<evidence type="ECO:0000313" key="3">
    <source>
        <dbReference type="Proteomes" id="UP001066276"/>
    </source>
</evidence>
<evidence type="ECO:0000256" key="1">
    <source>
        <dbReference type="SAM" id="MobiDB-lite"/>
    </source>
</evidence>
<protein>
    <submittedName>
        <fullName evidence="2">Uncharacterized protein</fullName>
    </submittedName>
</protein>
<feature type="compositionally biased region" description="Basic and acidic residues" evidence="1">
    <location>
        <begin position="34"/>
        <end position="43"/>
    </location>
</feature>
<dbReference type="EMBL" id="JANPWB010000009">
    <property type="protein sequence ID" value="KAJ1148314.1"/>
    <property type="molecule type" value="Genomic_DNA"/>
</dbReference>